<dbReference type="Pfam" id="PF00583">
    <property type="entry name" value="Acetyltransf_1"/>
    <property type="match status" value="1"/>
</dbReference>
<organism evidence="3 4">
    <name type="scientific">Bacillus salitolerans</name>
    <dbReference type="NCBI Taxonomy" id="1437434"/>
    <lineage>
        <taxon>Bacteria</taxon>
        <taxon>Bacillati</taxon>
        <taxon>Bacillota</taxon>
        <taxon>Bacilli</taxon>
        <taxon>Bacillales</taxon>
        <taxon>Bacillaceae</taxon>
        <taxon>Bacillus</taxon>
    </lineage>
</organism>
<keyword evidence="4" id="KW-1185">Reference proteome</keyword>
<dbReference type="GO" id="GO:0016746">
    <property type="term" value="F:acyltransferase activity"/>
    <property type="evidence" value="ECO:0007669"/>
    <property type="project" value="UniProtKB-KW"/>
</dbReference>
<evidence type="ECO:0000313" key="4">
    <source>
        <dbReference type="Proteomes" id="UP001597214"/>
    </source>
</evidence>
<dbReference type="Gene3D" id="3.40.630.30">
    <property type="match status" value="1"/>
</dbReference>
<dbReference type="InterPro" id="IPR000182">
    <property type="entry name" value="GNAT_dom"/>
</dbReference>
<dbReference type="Proteomes" id="UP001597214">
    <property type="component" value="Unassembled WGS sequence"/>
</dbReference>
<dbReference type="InterPro" id="IPR050769">
    <property type="entry name" value="NAT_camello-type"/>
</dbReference>
<feature type="domain" description="N-acetyltransferase" evidence="2">
    <location>
        <begin position="3"/>
        <end position="144"/>
    </location>
</feature>
<gene>
    <name evidence="3" type="ORF">ACFSCX_10570</name>
</gene>
<dbReference type="EMBL" id="JBHUEM010000014">
    <property type="protein sequence ID" value="MFD1737006.1"/>
    <property type="molecule type" value="Genomic_DNA"/>
</dbReference>
<dbReference type="PROSITE" id="PS51186">
    <property type="entry name" value="GNAT"/>
    <property type="match status" value="1"/>
</dbReference>
<evidence type="ECO:0000259" key="2">
    <source>
        <dbReference type="PROSITE" id="PS51186"/>
    </source>
</evidence>
<dbReference type="SUPFAM" id="SSF55729">
    <property type="entry name" value="Acyl-CoA N-acyltransferases (Nat)"/>
    <property type="match status" value="1"/>
</dbReference>
<keyword evidence="1 3" id="KW-0808">Transferase</keyword>
<sequence length="144" mass="16013">MKLIIRNSCEADLADITSLMEELGYPTTESEMATRIAKINENDSYHTLVAEYDDRVVGLAGILIGYSYITSDIIARIIAFVVASDCRGKGIGKLLMEEAEKYARSKNAVSIGLNSGNRPERMVAHQFYLHQGFIDKGISFFKNL</sequence>
<dbReference type="PANTHER" id="PTHR13947:SF37">
    <property type="entry name" value="LD18367P"/>
    <property type="match status" value="1"/>
</dbReference>
<name>A0ABW4LRA9_9BACI</name>
<protein>
    <submittedName>
        <fullName evidence="3">GNAT family N-acetyltransferase</fullName>
        <ecNumber evidence="3">2.3.-.-</ecNumber>
    </submittedName>
</protein>
<keyword evidence="3" id="KW-0012">Acyltransferase</keyword>
<dbReference type="PANTHER" id="PTHR13947">
    <property type="entry name" value="GNAT FAMILY N-ACETYLTRANSFERASE"/>
    <property type="match status" value="1"/>
</dbReference>
<reference evidence="4" key="1">
    <citation type="journal article" date="2019" name="Int. J. Syst. Evol. Microbiol.">
        <title>The Global Catalogue of Microorganisms (GCM) 10K type strain sequencing project: providing services to taxonomists for standard genome sequencing and annotation.</title>
        <authorList>
            <consortium name="The Broad Institute Genomics Platform"/>
            <consortium name="The Broad Institute Genome Sequencing Center for Infectious Disease"/>
            <person name="Wu L."/>
            <person name="Ma J."/>
        </authorList>
    </citation>
    <scope>NUCLEOTIDE SEQUENCE [LARGE SCALE GENOMIC DNA]</scope>
    <source>
        <strain evidence="4">CCUG 49339</strain>
    </source>
</reference>
<evidence type="ECO:0000256" key="1">
    <source>
        <dbReference type="ARBA" id="ARBA00022679"/>
    </source>
</evidence>
<dbReference type="InterPro" id="IPR016181">
    <property type="entry name" value="Acyl_CoA_acyltransferase"/>
</dbReference>
<comment type="caution">
    <text evidence="3">The sequence shown here is derived from an EMBL/GenBank/DDBJ whole genome shotgun (WGS) entry which is preliminary data.</text>
</comment>
<dbReference type="RefSeq" id="WP_377928198.1">
    <property type="nucleotide sequence ID" value="NZ_JBHUEM010000014.1"/>
</dbReference>
<proteinExistence type="predicted"/>
<evidence type="ECO:0000313" key="3">
    <source>
        <dbReference type="EMBL" id="MFD1737006.1"/>
    </source>
</evidence>
<accession>A0ABW4LRA9</accession>
<dbReference type="EC" id="2.3.-.-" evidence="3"/>
<dbReference type="CDD" id="cd04301">
    <property type="entry name" value="NAT_SF"/>
    <property type="match status" value="1"/>
</dbReference>